<dbReference type="InterPro" id="IPR037069">
    <property type="entry name" value="AcylCoA_DH/ox_N_sf"/>
</dbReference>
<dbReference type="Gene3D" id="1.20.140.10">
    <property type="entry name" value="Butyryl-CoA Dehydrogenase, subunit A, domain 3"/>
    <property type="match status" value="1"/>
</dbReference>
<dbReference type="Proteomes" id="UP000006860">
    <property type="component" value="Chromosome"/>
</dbReference>
<feature type="domain" description="Acyl-CoA dehydrogenase/oxidase C-terminal" evidence="7">
    <location>
        <begin position="326"/>
        <end position="474"/>
    </location>
</feature>
<sequence length="661" mass="73239">MSTTEHPKSDTQSNLNQAPDNPPVSSTVADSSPTEPQSTFVETALRLSGKTAEEAQKTGTIDRADDEMELLFADEYKTTRSPVHRAVWDDRFPNELFRSKISKPTPAVERIFAACLNCVIKHQDQGTHYNDQGKVSEALFRDLGKAGYWGLLVDKEYGGSEVPFEQFAAFLSRMATINPTVAGLGSVHGCIGAVDPLMAFGNEEQKRKYLPLLASGEKLSAFALTEPGAGSDLTALKTEARLEGDHFIVNGEKLFITNAIPGRVIGLVVRIDDKPAVLIAELPEEENEQFQMVDYGLYALKHSYNNGLKFRNFKVPKENLLHIDGGDGLTIAYHGLNRGRVALCATAAGTIRLMLANTLPWARYRETYGLPIEERELVRRRLGMMAAYILGCDAMVHWCGGMLDAGYRGEMECIVAKIFGSEVQKETAIELFMKTHGGRSFLHGHLFGDNVHEFLAPCIYEGEGEMLGMAFMKSLIKQHGKTYYEPIGKALQKAGIKQPNPANPAHLFALRQAAMPYLKWRIGESLVWPKRDDYEDIPFQLREHVESSVERLQGARTAVDGLMQKYQLALADRQCTMADVSQRIQDQIVSLVTCLYASERDTELNVAAADVLARHLNQRSTGRRPGGAYFKAVTRLGAMVINRGEDLLGGIEAEAIMMPYK</sequence>
<dbReference type="STRING" id="756272.Plabr_0470"/>
<dbReference type="SUPFAM" id="SSF56645">
    <property type="entry name" value="Acyl-CoA dehydrogenase NM domain-like"/>
    <property type="match status" value="1"/>
</dbReference>
<dbReference type="GO" id="GO:0008470">
    <property type="term" value="F:3-methylbutanoyl-CoA dehydrogenase activity"/>
    <property type="evidence" value="ECO:0007669"/>
    <property type="project" value="UniProtKB-EC"/>
</dbReference>
<dbReference type="InterPro" id="IPR006089">
    <property type="entry name" value="Acyl-CoA_DH_CS"/>
</dbReference>
<dbReference type="Pfam" id="PF00441">
    <property type="entry name" value="Acyl-CoA_dh_1"/>
    <property type="match status" value="1"/>
</dbReference>
<dbReference type="EMBL" id="CP002546">
    <property type="protein sequence ID" value="ADY58097.1"/>
    <property type="molecule type" value="Genomic_DNA"/>
</dbReference>
<dbReference type="InterPro" id="IPR013786">
    <property type="entry name" value="AcylCoA_DH/ox_N"/>
</dbReference>
<dbReference type="PANTHER" id="PTHR43884:SF12">
    <property type="entry name" value="ISOVALERYL-COA DEHYDROGENASE, MITOCHONDRIAL-RELATED"/>
    <property type="match status" value="1"/>
</dbReference>
<dbReference type="SUPFAM" id="SSF47203">
    <property type="entry name" value="Acyl-CoA dehydrogenase C-terminal domain-like"/>
    <property type="match status" value="1"/>
</dbReference>
<feature type="region of interest" description="Disordered" evidence="6">
    <location>
        <begin position="1"/>
        <end position="59"/>
    </location>
</feature>
<feature type="compositionally biased region" description="Polar residues" evidence="6">
    <location>
        <begin position="10"/>
        <end position="41"/>
    </location>
</feature>
<evidence type="ECO:0000256" key="1">
    <source>
        <dbReference type="ARBA" id="ARBA00001974"/>
    </source>
</evidence>
<dbReference type="InterPro" id="IPR009075">
    <property type="entry name" value="AcylCo_DH/oxidase_C"/>
</dbReference>
<dbReference type="eggNOG" id="COG1960">
    <property type="taxonomic scope" value="Bacteria"/>
</dbReference>
<evidence type="ECO:0000256" key="5">
    <source>
        <dbReference type="RuleBase" id="RU362125"/>
    </source>
</evidence>
<dbReference type="Pfam" id="PF02770">
    <property type="entry name" value="Acyl-CoA_dh_M"/>
    <property type="match status" value="1"/>
</dbReference>
<dbReference type="CDD" id="cd00567">
    <property type="entry name" value="ACAD"/>
    <property type="match status" value="1"/>
</dbReference>
<dbReference type="KEGG" id="pbs:Plabr_0470"/>
<keyword evidence="3 5" id="KW-0285">Flavoprotein</keyword>
<gene>
    <name evidence="10" type="ordered locus">Plabr_0470</name>
</gene>
<keyword evidence="4 5" id="KW-0274">FAD</keyword>
<protein>
    <submittedName>
        <fullName evidence="10">Isovaleryl-CoA dehydrogenase</fullName>
        <ecNumber evidence="10">1.3.8.4</ecNumber>
    </submittedName>
</protein>
<dbReference type="Gene3D" id="1.10.540.10">
    <property type="entry name" value="Acyl-CoA dehydrogenase/oxidase, N-terminal domain"/>
    <property type="match status" value="1"/>
</dbReference>
<evidence type="ECO:0000313" key="10">
    <source>
        <dbReference type="EMBL" id="ADY58097.1"/>
    </source>
</evidence>
<dbReference type="EC" id="1.3.8.4" evidence="10"/>
<dbReference type="AlphaFoldDB" id="F0SS86"/>
<dbReference type="RefSeq" id="WP_013626841.1">
    <property type="nucleotide sequence ID" value="NC_015174.1"/>
</dbReference>
<evidence type="ECO:0000259" key="8">
    <source>
        <dbReference type="Pfam" id="PF02770"/>
    </source>
</evidence>
<reference evidence="11" key="1">
    <citation type="submission" date="2011-02" db="EMBL/GenBank/DDBJ databases">
        <title>The complete genome of Planctomyces brasiliensis DSM 5305.</title>
        <authorList>
            <person name="Lucas S."/>
            <person name="Copeland A."/>
            <person name="Lapidus A."/>
            <person name="Bruce D."/>
            <person name="Goodwin L."/>
            <person name="Pitluck S."/>
            <person name="Kyrpides N."/>
            <person name="Mavromatis K."/>
            <person name="Pagani I."/>
            <person name="Ivanova N."/>
            <person name="Ovchinnikova G."/>
            <person name="Lu M."/>
            <person name="Detter J.C."/>
            <person name="Han C."/>
            <person name="Land M."/>
            <person name="Hauser L."/>
            <person name="Markowitz V."/>
            <person name="Cheng J.-F."/>
            <person name="Hugenholtz P."/>
            <person name="Woyke T."/>
            <person name="Wu D."/>
            <person name="Tindall B."/>
            <person name="Pomrenke H.G."/>
            <person name="Brambilla E."/>
            <person name="Klenk H.-P."/>
            <person name="Eisen J.A."/>
        </authorList>
    </citation>
    <scope>NUCLEOTIDE SEQUENCE [LARGE SCALE GENOMIC DNA]</scope>
    <source>
        <strain evidence="11">ATCC 49424 / DSM 5305 / JCM 21570 / NBRC 103401 / IFAM 1448</strain>
    </source>
</reference>
<dbReference type="InterPro" id="IPR046373">
    <property type="entry name" value="Acyl-CoA_Oxase/DH_mid-dom_sf"/>
</dbReference>
<proteinExistence type="inferred from homology"/>
<dbReference type="InterPro" id="IPR006091">
    <property type="entry name" value="Acyl-CoA_Oxase/DH_mid-dom"/>
</dbReference>
<evidence type="ECO:0000259" key="7">
    <source>
        <dbReference type="Pfam" id="PF00441"/>
    </source>
</evidence>
<dbReference type="OrthoDB" id="9802447at2"/>
<evidence type="ECO:0000256" key="3">
    <source>
        <dbReference type="ARBA" id="ARBA00022630"/>
    </source>
</evidence>
<evidence type="ECO:0000256" key="2">
    <source>
        <dbReference type="ARBA" id="ARBA00009347"/>
    </source>
</evidence>
<organism evidence="10 11">
    <name type="scientific">Rubinisphaera brasiliensis (strain ATCC 49424 / DSM 5305 / JCM 21570 / IAM 15109 / NBRC 103401 / IFAM 1448)</name>
    <name type="common">Planctomyces brasiliensis</name>
    <dbReference type="NCBI Taxonomy" id="756272"/>
    <lineage>
        <taxon>Bacteria</taxon>
        <taxon>Pseudomonadati</taxon>
        <taxon>Planctomycetota</taxon>
        <taxon>Planctomycetia</taxon>
        <taxon>Planctomycetales</taxon>
        <taxon>Planctomycetaceae</taxon>
        <taxon>Rubinisphaera</taxon>
    </lineage>
</organism>
<dbReference type="Pfam" id="PF02771">
    <property type="entry name" value="Acyl-CoA_dh_N"/>
    <property type="match status" value="1"/>
</dbReference>
<evidence type="ECO:0000313" key="11">
    <source>
        <dbReference type="Proteomes" id="UP000006860"/>
    </source>
</evidence>
<evidence type="ECO:0000256" key="4">
    <source>
        <dbReference type="ARBA" id="ARBA00022827"/>
    </source>
</evidence>
<feature type="domain" description="Acyl-CoA oxidase/dehydrogenase middle" evidence="8">
    <location>
        <begin position="221"/>
        <end position="272"/>
    </location>
</feature>
<keyword evidence="11" id="KW-1185">Reference proteome</keyword>
<dbReference type="PANTHER" id="PTHR43884">
    <property type="entry name" value="ACYL-COA DEHYDROGENASE"/>
    <property type="match status" value="1"/>
</dbReference>
<keyword evidence="5 10" id="KW-0560">Oxidoreductase</keyword>
<feature type="domain" description="Acyl-CoA dehydrogenase/oxidase N-terminal" evidence="9">
    <location>
        <begin position="128"/>
        <end position="217"/>
    </location>
</feature>
<dbReference type="Gene3D" id="2.40.110.10">
    <property type="entry name" value="Butyryl-CoA Dehydrogenase, subunit A, domain 2"/>
    <property type="match status" value="1"/>
</dbReference>
<comment type="similarity">
    <text evidence="2 5">Belongs to the acyl-CoA dehydrogenase family.</text>
</comment>
<dbReference type="PROSITE" id="PS00072">
    <property type="entry name" value="ACYL_COA_DH_1"/>
    <property type="match status" value="1"/>
</dbReference>
<accession>F0SS86</accession>
<evidence type="ECO:0000259" key="9">
    <source>
        <dbReference type="Pfam" id="PF02771"/>
    </source>
</evidence>
<comment type="cofactor">
    <cofactor evidence="1 5">
        <name>FAD</name>
        <dbReference type="ChEBI" id="CHEBI:57692"/>
    </cofactor>
</comment>
<name>F0SS86_RUBBR</name>
<dbReference type="InterPro" id="IPR009100">
    <property type="entry name" value="AcylCoA_DH/oxidase_NM_dom_sf"/>
</dbReference>
<dbReference type="GO" id="GO:0050660">
    <property type="term" value="F:flavin adenine dinucleotide binding"/>
    <property type="evidence" value="ECO:0007669"/>
    <property type="project" value="InterPro"/>
</dbReference>
<dbReference type="HOGENOM" id="CLU_423297_0_0_0"/>
<evidence type="ECO:0000256" key="6">
    <source>
        <dbReference type="SAM" id="MobiDB-lite"/>
    </source>
</evidence>
<dbReference type="InterPro" id="IPR036250">
    <property type="entry name" value="AcylCo_DH-like_C"/>
</dbReference>